<dbReference type="Pfam" id="PF00651">
    <property type="entry name" value="BTB"/>
    <property type="match status" value="1"/>
</dbReference>
<keyword evidence="7" id="KW-1185">Reference proteome</keyword>
<dbReference type="SMART" id="SM00225">
    <property type="entry name" value="BTB"/>
    <property type="match status" value="1"/>
</dbReference>
<dbReference type="InterPro" id="IPR011705">
    <property type="entry name" value="BACK"/>
</dbReference>
<feature type="compositionally biased region" description="Basic residues" evidence="4">
    <location>
        <begin position="1"/>
        <end position="10"/>
    </location>
</feature>
<feature type="compositionally biased region" description="Low complexity" evidence="4">
    <location>
        <begin position="12"/>
        <end position="23"/>
    </location>
</feature>
<feature type="compositionally biased region" description="Basic residues" evidence="4">
    <location>
        <begin position="24"/>
        <end position="35"/>
    </location>
</feature>
<dbReference type="Gene3D" id="3.30.710.10">
    <property type="entry name" value="Potassium Channel Kv1.1, Chain A"/>
    <property type="match status" value="1"/>
</dbReference>
<evidence type="ECO:0000313" key="6">
    <source>
        <dbReference type="EMBL" id="KAL3405636.1"/>
    </source>
</evidence>
<dbReference type="Gene3D" id="1.25.40.420">
    <property type="match status" value="1"/>
</dbReference>
<keyword evidence="1" id="KW-0880">Kelch repeat</keyword>
<evidence type="ECO:0000259" key="5">
    <source>
        <dbReference type="PROSITE" id="PS50097"/>
    </source>
</evidence>
<proteinExistence type="predicted"/>
<dbReference type="AlphaFoldDB" id="A0ABD2XJB8"/>
<name>A0ABD2XJB8_9HYME</name>
<reference evidence="6 7" key="1">
    <citation type="journal article" date="2024" name="bioRxiv">
        <title>A reference genome for Trichogramma kaykai: A tiny desert-dwelling parasitoid wasp with competing sex-ratio distorters.</title>
        <authorList>
            <person name="Culotta J."/>
            <person name="Lindsey A.R."/>
        </authorList>
    </citation>
    <scope>NUCLEOTIDE SEQUENCE [LARGE SCALE GENOMIC DNA]</scope>
    <source>
        <strain evidence="6 7">KSX58</strain>
    </source>
</reference>
<dbReference type="Proteomes" id="UP001627154">
    <property type="component" value="Unassembled WGS sequence"/>
</dbReference>
<comment type="caution">
    <text evidence="6">The sequence shown here is derived from an EMBL/GenBank/DDBJ whole genome shotgun (WGS) entry which is preliminary data.</text>
</comment>
<dbReference type="InterPro" id="IPR000210">
    <property type="entry name" value="BTB/POZ_dom"/>
</dbReference>
<gene>
    <name evidence="6" type="ORF">TKK_002006</name>
</gene>
<dbReference type="InterPro" id="IPR011333">
    <property type="entry name" value="SKP1/BTB/POZ_sf"/>
</dbReference>
<accession>A0ABD2XJB8</accession>
<evidence type="ECO:0000256" key="4">
    <source>
        <dbReference type="SAM" id="MobiDB-lite"/>
    </source>
</evidence>
<dbReference type="EMBL" id="JBJJXI010000020">
    <property type="protein sequence ID" value="KAL3405636.1"/>
    <property type="molecule type" value="Genomic_DNA"/>
</dbReference>
<dbReference type="PANTHER" id="PTHR24412:SF172">
    <property type="entry name" value="KELCH-LIKE PROTEIN 10"/>
    <property type="match status" value="1"/>
</dbReference>
<protein>
    <recommendedName>
        <fullName evidence="5">BTB domain-containing protein</fullName>
    </recommendedName>
</protein>
<dbReference type="PANTHER" id="PTHR24412">
    <property type="entry name" value="KELCH PROTEIN"/>
    <property type="match status" value="1"/>
</dbReference>
<evidence type="ECO:0000256" key="1">
    <source>
        <dbReference type="ARBA" id="ARBA00022441"/>
    </source>
</evidence>
<dbReference type="SUPFAM" id="SSF54695">
    <property type="entry name" value="POZ domain"/>
    <property type="match status" value="1"/>
</dbReference>
<evidence type="ECO:0000313" key="7">
    <source>
        <dbReference type="Proteomes" id="UP001627154"/>
    </source>
</evidence>
<dbReference type="SMART" id="SM00875">
    <property type="entry name" value="BACK"/>
    <property type="match status" value="1"/>
</dbReference>
<organism evidence="6 7">
    <name type="scientific">Trichogramma kaykai</name>
    <dbReference type="NCBI Taxonomy" id="54128"/>
    <lineage>
        <taxon>Eukaryota</taxon>
        <taxon>Metazoa</taxon>
        <taxon>Ecdysozoa</taxon>
        <taxon>Arthropoda</taxon>
        <taxon>Hexapoda</taxon>
        <taxon>Insecta</taxon>
        <taxon>Pterygota</taxon>
        <taxon>Neoptera</taxon>
        <taxon>Endopterygota</taxon>
        <taxon>Hymenoptera</taxon>
        <taxon>Apocrita</taxon>
        <taxon>Proctotrupomorpha</taxon>
        <taxon>Chalcidoidea</taxon>
        <taxon>Trichogrammatidae</taxon>
        <taxon>Trichogramma</taxon>
    </lineage>
</organism>
<evidence type="ECO:0000256" key="2">
    <source>
        <dbReference type="ARBA" id="ARBA00022737"/>
    </source>
</evidence>
<feature type="domain" description="BTB" evidence="5">
    <location>
        <begin position="117"/>
        <end position="191"/>
    </location>
</feature>
<feature type="region of interest" description="Disordered" evidence="4">
    <location>
        <begin position="1"/>
        <end position="87"/>
    </location>
</feature>
<evidence type="ECO:0000256" key="3">
    <source>
        <dbReference type="ARBA" id="ARBA00023203"/>
    </source>
</evidence>
<keyword evidence="3" id="KW-0009">Actin-binding</keyword>
<keyword evidence="2" id="KW-0677">Repeat</keyword>
<dbReference type="PROSITE" id="PS50097">
    <property type="entry name" value="BTB"/>
    <property type="match status" value="1"/>
</dbReference>
<sequence>MADGTHRHRNPSSSSSLSSSSSSNRRHVKFQRRRSNNSGSNGNSSNNAQSQRYNYQQQQQYSRSCRPIGSSNKNSDDNNNNNDNKDNAKTCVCLPDDYAPKEFPSVWSELRAKEQLCDGVIICADGAYHRIHRAILSAASPYFRALFTDCLRSSSSSSDANQRTIRLEDQSHELVGDLLDYCYRGQCRVTARNVERLLPLADRLGVVGCVRLCCRFLVQQLRPDNCLGVRRFAGCYFCRGLEAKCRDYVLGNLGAILRQSREFLELDSGELLLILADDELQAPGEELVFEACRVWLEADPRARARDLARVLAGSVRWGLMRPEYFRARVETWEPARRSRQCCKSVLGPARRYLEAETRDRRRRLLLAAESATWTRPRVPHEILFAIGGWTSGSPTNFVETYDTSVGKVPASTTDDRSLIISTL</sequence>
<feature type="compositionally biased region" description="Low complexity" evidence="4">
    <location>
        <begin position="36"/>
        <end position="82"/>
    </location>
</feature>
<dbReference type="Pfam" id="PF07707">
    <property type="entry name" value="BACK"/>
    <property type="match status" value="1"/>
</dbReference>